<accession>A0ABU6UEY6</accession>
<evidence type="ECO:0000256" key="1">
    <source>
        <dbReference type="SAM" id="Phobius"/>
    </source>
</evidence>
<proteinExistence type="predicted"/>
<feature type="signal peptide" evidence="2">
    <location>
        <begin position="1"/>
        <end position="16"/>
    </location>
</feature>
<keyword evidence="1" id="KW-1133">Transmembrane helix</keyword>
<evidence type="ECO:0000256" key="2">
    <source>
        <dbReference type="SAM" id="SignalP"/>
    </source>
</evidence>
<keyword evidence="1" id="KW-0812">Transmembrane</keyword>
<dbReference type="EMBL" id="JASCZI010121087">
    <property type="protein sequence ID" value="MED6159619.1"/>
    <property type="molecule type" value="Genomic_DNA"/>
</dbReference>
<reference evidence="3 4" key="1">
    <citation type="journal article" date="2023" name="Plants (Basel)">
        <title>Bridging the Gap: Combining Genomics and Transcriptomics Approaches to Understand Stylosanthes scabra, an Orphan Legume from the Brazilian Caatinga.</title>
        <authorList>
            <person name="Ferreira-Neto J.R.C."/>
            <person name="da Silva M.D."/>
            <person name="Binneck E."/>
            <person name="de Melo N.F."/>
            <person name="da Silva R.H."/>
            <person name="de Melo A.L.T.M."/>
            <person name="Pandolfi V."/>
            <person name="Bustamante F.O."/>
            <person name="Brasileiro-Vidal A.C."/>
            <person name="Benko-Iseppon A.M."/>
        </authorList>
    </citation>
    <scope>NUCLEOTIDE SEQUENCE [LARGE SCALE GENOMIC DNA]</scope>
    <source>
        <tissue evidence="3">Leaves</tissue>
    </source>
</reference>
<feature type="chain" id="PRO_5046630452" evidence="2">
    <location>
        <begin position="17"/>
        <end position="79"/>
    </location>
</feature>
<evidence type="ECO:0000313" key="3">
    <source>
        <dbReference type="EMBL" id="MED6159619.1"/>
    </source>
</evidence>
<comment type="caution">
    <text evidence="3">The sequence shown here is derived from an EMBL/GenBank/DDBJ whole genome shotgun (WGS) entry which is preliminary data.</text>
</comment>
<gene>
    <name evidence="3" type="ORF">PIB30_043907</name>
</gene>
<organism evidence="3 4">
    <name type="scientific">Stylosanthes scabra</name>
    <dbReference type="NCBI Taxonomy" id="79078"/>
    <lineage>
        <taxon>Eukaryota</taxon>
        <taxon>Viridiplantae</taxon>
        <taxon>Streptophyta</taxon>
        <taxon>Embryophyta</taxon>
        <taxon>Tracheophyta</taxon>
        <taxon>Spermatophyta</taxon>
        <taxon>Magnoliopsida</taxon>
        <taxon>eudicotyledons</taxon>
        <taxon>Gunneridae</taxon>
        <taxon>Pentapetalae</taxon>
        <taxon>rosids</taxon>
        <taxon>fabids</taxon>
        <taxon>Fabales</taxon>
        <taxon>Fabaceae</taxon>
        <taxon>Papilionoideae</taxon>
        <taxon>50 kb inversion clade</taxon>
        <taxon>dalbergioids sensu lato</taxon>
        <taxon>Dalbergieae</taxon>
        <taxon>Pterocarpus clade</taxon>
        <taxon>Stylosanthes</taxon>
    </lineage>
</organism>
<dbReference type="Proteomes" id="UP001341840">
    <property type="component" value="Unassembled WGS sequence"/>
</dbReference>
<evidence type="ECO:0000313" key="4">
    <source>
        <dbReference type="Proteomes" id="UP001341840"/>
    </source>
</evidence>
<feature type="transmembrane region" description="Helical" evidence="1">
    <location>
        <begin position="60"/>
        <end position="78"/>
    </location>
</feature>
<keyword evidence="2" id="KW-0732">Signal</keyword>
<keyword evidence="4" id="KW-1185">Reference proteome</keyword>
<name>A0ABU6UEY6_9FABA</name>
<sequence>MALISSLLLLFPSTQGWGGEKMIMPSFARLSSKPAAPVKKLLLEDVGNDLSSKCLLADCVRFIYIWSSFYLLLLVVVVK</sequence>
<protein>
    <submittedName>
        <fullName evidence="3">Uncharacterized protein</fullName>
    </submittedName>
</protein>
<keyword evidence="1" id="KW-0472">Membrane</keyword>